<evidence type="ECO:0000313" key="2">
    <source>
        <dbReference type="EMBL" id="MDG3015802.1"/>
    </source>
</evidence>
<protein>
    <recommendedName>
        <fullName evidence="4">Secreted protein</fullName>
    </recommendedName>
</protein>
<evidence type="ECO:0008006" key="4">
    <source>
        <dbReference type="Google" id="ProtNLM"/>
    </source>
</evidence>
<organism evidence="2 3">
    <name type="scientific">Speluncibacter jeojiensis</name>
    <dbReference type="NCBI Taxonomy" id="2710754"/>
    <lineage>
        <taxon>Bacteria</taxon>
        <taxon>Bacillati</taxon>
        <taxon>Actinomycetota</taxon>
        <taxon>Actinomycetes</taxon>
        <taxon>Mycobacteriales</taxon>
        <taxon>Speluncibacteraceae</taxon>
        <taxon>Speluncibacter</taxon>
    </lineage>
</organism>
<sequence length="192" mass="18587">MRTLTRKPLKVAAGVAASAAVVGTMALAAPATASAATTTQAPVITTQLSGNNVSFTLQDNNSGVLEGCAAAVVDAKDAVKISGALANITDPTNFITVLNSGVIKGTPAATTILNRTATGSAGNLPNGVYVVVGACGGVGEKTATAMKPVIIPSGAGSVTSVLDLGSTVLQNPDSIPVFLGLLSGGGLLGNGS</sequence>
<keyword evidence="3" id="KW-1185">Reference proteome</keyword>
<dbReference type="EMBL" id="JANRHA010000009">
    <property type="protein sequence ID" value="MDG3015802.1"/>
    <property type="molecule type" value="Genomic_DNA"/>
</dbReference>
<evidence type="ECO:0000313" key="3">
    <source>
        <dbReference type="Proteomes" id="UP001152755"/>
    </source>
</evidence>
<proteinExistence type="predicted"/>
<reference evidence="2" key="1">
    <citation type="submission" date="2022-08" db="EMBL/GenBank/DDBJ databases">
        <title>Genome analysis of Corynebacteriales strain.</title>
        <authorList>
            <person name="Lee S.D."/>
        </authorList>
    </citation>
    <scope>NUCLEOTIDE SEQUENCE</scope>
    <source>
        <strain evidence="2">D3-21</strain>
    </source>
</reference>
<dbReference type="RefSeq" id="WP_277831877.1">
    <property type="nucleotide sequence ID" value="NZ_JAAIVF010000002.1"/>
</dbReference>
<accession>A0A9X4RF14</accession>
<keyword evidence="1" id="KW-0732">Signal</keyword>
<comment type="caution">
    <text evidence="2">The sequence shown here is derived from an EMBL/GenBank/DDBJ whole genome shotgun (WGS) entry which is preliminary data.</text>
</comment>
<dbReference type="Proteomes" id="UP001152755">
    <property type="component" value="Unassembled WGS sequence"/>
</dbReference>
<dbReference type="AlphaFoldDB" id="A0A9X4RF14"/>
<name>A0A9X4RF14_9ACTN</name>
<evidence type="ECO:0000256" key="1">
    <source>
        <dbReference type="SAM" id="SignalP"/>
    </source>
</evidence>
<gene>
    <name evidence="2" type="ORF">NVS88_14665</name>
</gene>
<feature type="signal peptide" evidence="1">
    <location>
        <begin position="1"/>
        <end position="35"/>
    </location>
</feature>
<feature type="chain" id="PRO_5040974477" description="Secreted protein" evidence="1">
    <location>
        <begin position="36"/>
        <end position="192"/>
    </location>
</feature>